<proteinExistence type="predicted"/>
<dbReference type="EMBL" id="MU858142">
    <property type="protein sequence ID" value="KAK4211741.1"/>
    <property type="molecule type" value="Genomic_DNA"/>
</dbReference>
<feature type="compositionally biased region" description="Low complexity" evidence="1">
    <location>
        <begin position="149"/>
        <end position="159"/>
    </location>
</feature>
<feature type="compositionally biased region" description="Polar residues" evidence="1">
    <location>
        <begin position="259"/>
        <end position="271"/>
    </location>
</feature>
<evidence type="ECO:0000313" key="3">
    <source>
        <dbReference type="Proteomes" id="UP001301769"/>
    </source>
</evidence>
<feature type="region of interest" description="Disordered" evidence="1">
    <location>
        <begin position="96"/>
        <end position="117"/>
    </location>
</feature>
<comment type="caution">
    <text evidence="2">The sequence shown here is derived from an EMBL/GenBank/DDBJ whole genome shotgun (WGS) entry which is preliminary data.</text>
</comment>
<feature type="region of interest" description="Disordered" evidence="1">
    <location>
        <begin position="131"/>
        <end position="271"/>
    </location>
</feature>
<name>A0AAN6Y5I2_9PEZI</name>
<evidence type="ECO:0000313" key="2">
    <source>
        <dbReference type="EMBL" id="KAK4211741.1"/>
    </source>
</evidence>
<organism evidence="2 3">
    <name type="scientific">Rhypophila decipiens</name>
    <dbReference type="NCBI Taxonomy" id="261697"/>
    <lineage>
        <taxon>Eukaryota</taxon>
        <taxon>Fungi</taxon>
        <taxon>Dikarya</taxon>
        <taxon>Ascomycota</taxon>
        <taxon>Pezizomycotina</taxon>
        <taxon>Sordariomycetes</taxon>
        <taxon>Sordariomycetidae</taxon>
        <taxon>Sordariales</taxon>
        <taxon>Naviculisporaceae</taxon>
        <taxon>Rhypophila</taxon>
    </lineage>
</organism>
<reference evidence="2" key="2">
    <citation type="submission" date="2023-05" db="EMBL/GenBank/DDBJ databases">
        <authorList>
            <consortium name="Lawrence Berkeley National Laboratory"/>
            <person name="Steindorff A."/>
            <person name="Hensen N."/>
            <person name="Bonometti L."/>
            <person name="Westerberg I."/>
            <person name="Brannstrom I.O."/>
            <person name="Guillou S."/>
            <person name="Cros-Aarteil S."/>
            <person name="Calhoun S."/>
            <person name="Haridas S."/>
            <person name="Kuo A."/>
            <person name="Mondo S."/>
            <person name="Pangilinan J."/>
            <person name="Riley R."/>
            <person name="Labutti K."/>
            <person name="Andreopoulos B."/>
            <person name="Lipzen A."/>
            <person name="Chen C."/>
            <person name="Yanf M."/>
            <person name="Daum C."/>
            <person name="Ng V."/>
            <person name="Clum A."/>
            <person name="Ohm R."/>
            <person name="Martin F."/>
            <person name="Silar P."/>
            <person name="Natvig D."/>
            <person name="Lalanne C."/>
            <person name="Gautier V."/>
            <person name="Ament-Velasquez S.L."/>
            <person name="Kruys A."/>
            <person name="Hutchinson M.I."/>
            <person name="Powell A.J."/>
            <person name="Barry K."/>
            <person name="Miller A.N."/>
            <person name="Grigoriev I.V."/>
            <person name="Debuchy R."/>
            <person name="Gladieux P."/>
            <person name="Thoren M.H."/>
            <person name="Johannesson H."/>
        </authorList>
    </citation>
    <scope>NUCLEOTIDE SEQUENCE</scope>
    <source>
        <strain evidence="2">PSN293</strain>
    </source>
</reference>
<reference evidence="2" key="1">
    <citation type="journal article" date="2023" name="Mol. Phylogenet. Evol.">
        <title>Genome-scale phylogeny and comparative genomics of the fungal order Sordariales.</title>
        <authorList>
            <person name="Hensen N."/>
            <person name="Bonometti L."/>
            <person name="Westerberg I."/>
            <person name="Brannstrom I.O."/>
            <person name="Guillou S."/>
            <person name="Cros-Aarteil S."/>
            <person name="Calhoun S."/>
            <person name="Haridas S."/>
            <person name="Kuo A."/>
            <person name="Mondo S."/>
            <person name="Pangilinan J."/>
            <person name="Riley R."/>
            <person name="LaButti K."/>
            <person name="Andreopoulos B."/>
            <person name="Lipzen A."/>
            <person name="Chen C."/>
            <person name="Yan M."/>
            <person name="Daum C."/>
            <person name="Ng V."/>
            <person name="Clum A."/>
            <person name="Steindorff A."/>
            <person name="Ohm R.A."/>
            <person name="Martin F."/>
            <person name="Silar P."/>
            <person name="Natvig D.O."/>
            <person name="Lalanne C."/>
            <person name="Gautier V."/>
            <person name="Ament-Velasquez S.L."/>
            <person name="Kruys A."/>
            <person name="Hutchinson M.I."/>
            <person name="Powell A.J."/>
            <person name="Barry K."/>
            <person name="Miller A.N."/>
            <person name="Grigoriev I.V."/>
            <person name="Debuchy R."/>
            <person name="Gladieux P."/>
            <person name="Hiltunen Thoren M."/>
            <person name="Johannesson H."/>
        </authorList>
    </citation>
    <scope>NUCLEOTIDE SEQUENCE</scope>
    <source>
        <strain evidence="2">PSN293</strain>
    </source>
</reference>
<dbReference type="Proteomes" id="UP001301769">
    <property type="component" value="Unassembled WGS sequence"/>
</dbReference>
<sequence length="271" mass="29571">MPIRNPFARRPGASVNPGDSASDGSQSTGTLDPAHPGFERVDTVGSKASSSLSIRSRRSQDTGEYKMSVVNDSGIYLPPSPVEREAVWPKRYLSLSRASSDTKSSSPGEIEHFPISRESFDSYRRSFDISAKTPITEAVPRQSLDSHSSRFPRMPPRSSVLKQQEQRRFEQREPPTPEEGFEDVGLNDDAKQGAVPPKRRGFFSKFGTDVTTTSPAYHDSTPPTTGGGNLQTMSRFLPGRKRGQSGQGAELGAMPERPNTATSLQAQEVQA</sequence>
<feature type="compositionally biased region" description="Polar residues" evidence="1">
    <location>
        <begin position="96"/>
        <end position="107"/>
    </location>
</feature>
<gene>
    <name evidence="2" type="ORF">QBC37DRAFT_289542</name>
</gene>
<feature type="region of interest" description="Disordered" evidence="1">
    <location>
        <begin position="1"/>
        <end position="80"/>
    </location>
</feature>
<keyword evidence="3" id="KW-1185">Reference proteome</keyword>
<protein>
    <submittedName>
        <fullName evidence="2">Uncharacterized protein</fullName>
    </submittedName>
</protein>
<feature type="compositionally biased region" description="Polar residues" evidence="1">
    <location>
        <begin position="17"/>
        <end position="30"/>
    </location>
</feature>
<dbReference type="AlphaFoldDB" id="A0AAN6Y5I2"/>
<accession>A0AAN6Y5I2</accession>
<feature type="compositionally biased region" description="Basic and acidic residues" evidence="1">
    <location>
        <begin position="164"/>
        <end position="175"/>
    </location>
</feature>
<evidence type="ECO:0000256" key="1">
    <source>
        <dbReference type="SAM" id="MobiDB-lite"/>
    </source>
</evidence>